<evidence type="ECO:0000313" key="7">
    <source>
        <dbReference type="Proteomes" id="UP000229574"/>
    </source>
</evidence>
<evidence type="ECO:0000256" key="2">
    <source>
        <dbReference type="ARBA" id="ARBA00022481"/>
    </source>
</evidence>
<dbReference type="InterPro" id="IPR050057">
    <property type="entry name" value="Prokaryotic/Mito_RF"/>
</dbReference>
<dbReference type="InterPro" id="IPR045853">
    <property type="entry name" value="Pep_chain_release_fac_I_sf"/>
</dbReference>
<keyword evidence="4" id="KW-0175">Coiled coil</keyword>
<dbReference type="PROSITE" id="PS00745">
    <property type="entry name" value="RF_PROK_I"/>
    <property type="match status" value="1"/>
</dbReference>
<dbReference type="SUPFAM" id="SSF75620">
    <property type="entry name" value="Release factor"/>
    <property type="match status" value="1"/>
</dbReference>
<dbReference type="GO" id="GO:0005737">
    <property type="term" value="C:cytoplasm"/>
    <property type="evidence" value="ECO:0007669"/>
    <property type="project" value="UniProtKB-ARBA"/>
</dbReference>
<dbReference type="Gene3D" id="6.10.140.1950">
    <property type="match status" value="1"/>
</dbReference>
<evidence type="ECO:0000259" key="5">
    <source>
        <dbReference type="PROSITE" id="PS00745"/>
    </source>
</evidence>
<dbReference type="PANTHER" id="PTHR43804">
    <property type="entry name" value="LD18447P"/>
    <property type="match status" value="1"/>
</dbReference>
<feature type="domain" description="Prokaryotic-type class I peptide chain release factors" evidence="5">
    <location>
        <begin position="227"/>
        <end position="243"/>
    </location>
</feature>
<dbReference type="Pfam" id="PF03462">
    <property type="entry name" value="PCRF"/>
    <property type="match status" value="1"/>
</dbReference>
<dbReference type="PANTHER" id="PTHR43804:SF7">
    <property type="entry name" value="LD18447P"/>
    <property type="match status" value="1"/>
</dbReference>
<dbReference type="GO" id="GO:0003747">
    <property type="term" value="F:translation release factor activity"/>
    <property type="evidence" value="ECO:0007669"/>
    <property type="project" value="InterPro"/>
</dbReference>
<keyword evidence="2" id="KW-0488">Methylation</keyword>
<dbReference type="AlphaFoldDB" id="A0A2H0X0A3"/>
<dbReference type="InterPro" id="IPR000352">
    <property type="entry name" value="Pep_chain_release_fac_I"/>
</dbReference>
<dbReference type="Gene3D" id="3.30.70.1660">
    <property type="match status" value="2"/>
</dbReference>
<dbReference type="InterPro" id="IPR005139">
    <property type="entry name" value="PCRF"/>
</dbReference>
<comment type="similarity">
    <text evidence="1">Belongs to the prokaryotic/mitochondrial release factor family.</text>
</comment>
<dbReference type="EMBL" id="PEYY01000135">
    <property type="protein sequence ID" value="PIS17619.1"/>
    <property type="molecule type" value="Genomic_DNA"/>
</dbReference>
<keyword evidence="3" id="KW-0648">Protein biosynthesis</keyword>
<accession>A0A2H0X0A3</accession>
<evidence type="ECO:0000256" key="1">
    <source>
        <dbReference type="ARBA" id="ARBA00010835"/>
    </source>
</evidence>
<evidence type="ECO:0000256" key="4">
    <source>
        <dbReference type="SAM" id="Coils"/>
    </source>
</evidence>
<dbReference type="Pfam" id="PF00472">
    <property type="entry name" value="RF-1"/>
    <property type="match status" value="1"/>
</dbReference>
<gene>
    <name evidence="6" type="ORF">COT54_03730</name>
</gene>
<dbReference type="Gene3D" id="3.30.160.20">
    <property type="match status" value="1"/>
</dbReference>
<feature type="coiled-coil region" evidence="4">
    <location>
        <begin position="69"/>
        <end position="103"/>
    </location>
</feature>
<proteinExistence type="inferred from homology"/>
<name>A0A2H0X0A3_9BACT</name>
<reference evidence="7" key="1">
    <citation type="submission" date="2017-09" db="EMBL/GenBank/DDBJ databases">
        <title>Depth-based differentiation of microbial function through sediment-hosted aquifers and enrichment of novel symbionts in the deep terrestrial subsurface.</title>
        <authorList>
            <person name="Probst A.J."/>
            <person name="Ladd B."/>
            <person name="Jarett J.K."/>
            <person name="Geller-Mcgrath D.E."/>
            <person name="Sieber C.M.K."/>
            <person name="Emerson J.B."/>
            <person name="Anantharaman K."/>
            <person name="Thomas B.C."/>
            <person name="Malmstrom R."/>
            <person name="Stieglmeier M."/>
            <person name="Klingl A."/>
            <person name="Woyke T."/>
            <person name="Ryan C.M."/>
            <person name="Banfield J.F."/>
        </authorList>
    </citation>
    <scope>NUCLEOTIDE SEQUENCE [LARGE SCALE GENOMIC DNA]</scope>
</reference>
<organism evidence="6 7">
    <name type="scientific">Candidatus Collierbacteria bacterium CG09_land_8_20_14_0_10_46_12</name>
    <dbReference type="NCBI Taxonomy" id="1974533"/>
    <lineage>
        <taxon>Bacteria</taxon>
        <taxon>Candidatus Collieribacteriota</taxon>
    </lineage>
</organism>
<sequence length="350" mass="39034">MSTDLTTLIAKYDSLVAKSSDPSNQSRLAELGEAISELSPKVDLAKKILTLSKQLSDNQELATGNDEIATLAKSEIHDLQSTIDNLKSELASLETSADTQQDKRPAIVEFRAGAGGDEAKIWANDLLRMYQRFADIQGLKYELLEEGTYLFSGSPRQPAGRPSDLTLPQGAYGLLKWESGVHRVQRVPATESQGRIHTSTASVAVLPKVDAQKIVIRDEDLEWQFFRAGGHGGQNVNKVSTAVRLIHKPSGIITVSSQERYQQSNRDICLDFLRSKLWKLQEEERIAKLEATRRSAVGRGSRAEKIRTYNFPQNRVTDHRVGLSWHNLEAILEGNLTDLLFQLNQEINKD</sequence>
<dbReference type="SMART" id="SM00937">
    <property type="entry name" value="PCRF"/>
    <property type="match status" value="1"/>
</dbReference>
<dbReference type="Proteomes" id="UP000229574">
    <property type="component" value="Unassembled WGS sequence"/>
</dbReference>
<comment type="caution">
    <text evidence="6">The sequence shown here is derived from an EMBL/GenBank/DDBJ whole genome shotgun (WGS) entry which is preliminary data.</text>
</comment>
<protein>
    <submittedName>
        <fullName evidence="6">Peptide chain release factor 1</fullName>
    </submittedName>
</protein>
<evidence type="ECO:0000313" key="6">
    <source>
        <dbReference type="EMBL" id="PIS17619.1"/>
    </source>
</evidence>
<evidence type="ECO:0000256" key="3">
    <source>
        <dbReference type="ARBA" id="ARBA00022917"/>
    </source>
</evidence>